<comment type="caution">
    <text evidence="2">The sequence shown here is derived from an EMBL/GenBank/DDBJ whole genome shotgun (WGS) entry which is preliminary data.</text>
</comment>
<reference evidence="2 3" key="1">
    <citation type="submission" date="2024-10" db="EMBL/GenBank/DDBJ databases">
        <title>Isolation, draft genome sequencing and identification of Phyllobacterium sp. NSA23, isolated from leaf soil.</title>
        <authorList>
            <person name="Akita H."/>
        </authorList>
    </citation>
    <scope>NUCLEOTIDE SEQUENCE [LARGE SCALE GENOMIC DNA]</scope>
    <source>
        <strain evidence="2 3">NSA23</strain>
    </source>
</reference>
<accession>A0ABQ0H0A7</accession>
<keyword evidence="1" id="KW-0472">Membrane</keyword>
<gene>
    <name evidence="2" type="ORF">PPNSA23_23000</name>
</gene>
<evidence type="ECO:0000256" key="1">
    <source>
        <dbReference type="SAM" id="Phobius"/>
    </source>
</evidence>
<keyword evidence="3" id="KW-1185">Reference proteome</keyword>
<dbReference type="Proteomes" id="UP001628091">
    <property type="component" value="Unassembled WGS sequence"/>
</dbReference>
<dbReference type="RefSeq" id="WP_407865005.1">
    <property type="nucleotide sequence ID" value="NZ_BAAFZP010000001.1"/>
</dbReference>
<keyword evidence="1" id="KW-1133">Transmembrane helix</keyword>
<keyword evidence="1" id="KW-0812">Transmembrane</keyword>
<sequence>MTLNAPTRLVFFISIIIAIISLISFFGALAFIPVAAYWILAIAYIVLVAGCALKNI</sequence>
<feature type="transmembrane region" description="Helical" evidence="1">
    <location>
        <begin position="9"/>
        <end position="29"/>
    </location>
</feature>
<feature type="transmembrane region" description="Helical" evidence="1">
    <location>
        <begin position="35"/>
        <end position="53"/>
    </location>
</feature>
<evidence type="ECO:0000313" key="3">
    <source>
        <dbReference type="Proteomes" id="UP001628091"/>
    </source>
</evidence>
<organism evidence="2 3">
    <name type="scientific">Phyllobacterium phragmitis</name>
    <dbReference type="NCBI Taxonomy" id="2670329"/>
    <lineage>
        <taxon>Bacteria</taxon>
        <taxon>Pseudomonadati</taxon>
        <taxon>Pseudomonadota</taxon>
        <taxon>Alphaproteobacteria</taxon>
        <taxon>Hyphomicrobiales</taxon>
        <taxon>Phyllobacteriaceae</taxon>
        <taxon>Phyllobacterium</taxon>
    </lineage>
</organism>
<name>A0ABQ0H0A7_9HYPH</name>
<proteinExistence type="predicted"/>
<protein>
    <submittedName>
        <fullName evidence="2">Uncharacterized protein</fullName>
    </submittedName>
</protein>
<dbReference type="EMBL" id="BAAFZP010000001">
    <property type="protein sequence ID" value="GAB1582357.1"/>
    <property type="molecule type" value="Genomic_DNA"/>
</dbReference>
<evidence type="ECO:0000313" key="2">
    <source>
        <dbReference type="EMBL" id="GAB1582357.1"/>
    </source>
</evidence>